<comment type="similarity">
    <text evidence="6">Belongs to the ribose 1,5-bisphosphokinase family.</text>
</comment>
<dbReference type="InterPro" id="IPR012699">
    <property type="entry name" value="PhnN"/>
</dbReference>
<dbReference type="NCBIfam" id="TIGR02322">
    <property type="entry name" value="phosphon_PhnN"/>
    <property type="match status" value="1"/>
</dbReference>
<evidence type="ECO:0000256" key="5">
    <source>
        <dbReference type="ARBA" id="ARBA00022840"/>
    </source>
</evidence>
<dbReference type="Gene3D" id="3.40.50.300">
    <property type="entry name" value="P-loop containing nucleotide triphosphate hydrolases"/>
    <property type="match status" value="1"/>
</dbReference>
<proteinExistence type="inferred from homology"/>
<dbReference type="InterPro" id="IPR008145">
    <property type="entry name" value="GK/Ca_channel_bsu"/>
</dbReference>
<dbReference type="InterPro" id="IPR027417">
    <property type="entry name" value="P-loop_NTPase"/>
</dbReference>
<dbReference type="SMART" id="SM00072">
    <property type="entry name" value="GuKc"/>
    <property type="match status" value="1"/>
</dbReference>
<comment type="pathway">
    <text evidence="2 6">Metabolic intermediate biosynthesis; 5-phospho-alpha-D-ribose 1-diphosphate biosynthesis; 5-phospho-alpha-D-ribose 1-diphosphate from D-ribose 5-phosphate (route II): step 3/3.</text>
</comment>
<evidence type="ECO:0000256" key="4">
    <source>
        <dbReference type="ARBA" id="ARBA00022741"/>
    </source>
</evidence>
<evidence type="ECO:0000313" key="9">
    <source>
        <dbReference type="Proteomes" id="UP000219167"/>
    </source>
</evidence>
<evidence type="ECO:0000256" key="1">
    <source>
        <dbReference type="ARBA" id="ARBA00000373"/>
    </source>
</evidence>
<keyword evidence="4 6" id="KW-0547">Nucleotide-binding</keyword>
<feature type="domain" description="Guanylate kinase/L-type calcium channel beta subunit" evidence="7">
    <location>
        <begin position="20"/>
        <end position="200"/>
    </location>
</feature>
<dbReference type="Proteomes" id="UP000219167">
    <property type="component" value="Unassembled WGS sequence"/>
</dbReference>
<sequence>MTAVAGTVGGALAPATDAGRGMAIVVVGPSGAGKDSVMAHAARNLAGDDHFVFARRVITRPADAGGEAHIGVDEATFARMKDEGAFCVAWEAHGLCYGVPMQVQAEVEQGRVVLVNGSRQALPAFVAAFSRLTVVTITAHAEVRAERLARRGRESGDAIAGRLERQPRMPDMPIDCITIDNSGPLEVAGGAFVDLLVGAVAR</sequence>
<reference evidence="8 9" key="1">
    <citation type="submission" date="2017-08" db="EMBL/GenBank/DDBJ databases">
        <authorList>
            <person name="de Groot N.N."/>
        </authorList>
    </citation>
    <scope>NUCLEOTIDE SEQUENCE [LARGE SCALE GENOMIC DNA]</scope>
    <source>
        <strain evidence="8 9">JC85</strain>
    </source>
</reference>
<keyword evidence="5 6" id="KW-0067">ATP-binding</keyword>
<name>A0A285UU73_9HYPH</name>
<dbReference type="EC" id="2.7.4.23" evidence="6"/>
<keyword evidence="9" id="KW-1185">Reference proteome</keyword>
<keyword evidence="3 6" id="KW-0808">Transferase</keyword>
<dbReference type="UniPathway" id="UPA00087">
    <property type="reaction ID" value="UER00175"/>
</dbReference>
<evidence type="ECO:0000256" key="6">
    <source>
        <dbReference type="HAMAP-Rule" id="MF_00836"/>
    </source>
</evidence>
<evidence type="ECO:0000259" key="7">
    <source>
        <dbReference type="SMART" id="SM00072"/>
    </source>
</evidence>
<dbReference type="GO" id="GO:0006015">
    <property type="term" value="P:5-phosphoribose 1-diphosphate biosynthetic process"/>
    <property type="evidence" value="ECO:0007669"/>
    <property type="project" value="UniProtKB-UniRule"/>
</dbReference>
<evidence type="ECO:0000256" key="2">
    <source>
        <dbReference type="ARBA" id="ARBA00005069"/>
    </source>
</evidence>
<dbReference type="GO" id="GO:0019634">
    <property type="term" value="P:organic phosphonate metabolic process"/>
    <property type="evidence" value="ECO:0007669"/>
    <property type="project" value="UniProtKB-UniRule"/>
</dbReference>
<dbReference type="RefSeq" id="WP_245423621.1">
    <property type="nucleotide sequence ID" value="NZ_OBQD01000015.1"/>
</dbReference>
<evidence type="ECO:0000256" key="3">
    <source>
        <dbReference type="ARBA" id="ARBA00022679"/>
    </source>
</evidence>
<gene>
    <name evidence="6" type="primary">phnN</name>
    <name evidence="8" type="ORF">SAMN05892877_115156</name>
</gene>
<dbReference type="GO" id="GO:0005524">
    <property type="term" value="F:ATP binding"/>
    <property type="evidence" value="ECO:0007669"/>
    <property type="project" value="UniProtKB-KW"/>
</dbReference>
<evidence type="ECO:0000313" key="8">
    <source>
        <dbReference type="EMBL" id="SOC45475.1"/>
    </source>
</evidence>
<accession>A0A285UU73</accession>
<protein>
    <recommendedName>
        <fullName evidence="6">Ribose 1,5-bisphosphate phosphokinase PhnN</fullName>
        <ecNumber evidence="6">2.7.4.23</ecNumber>
    </recommendedName>
    <alternativeName>
        <fullName evidence="6">Ribose 1,5-bisphosphokinase</fullName>
    </alternativeName>
</protein>
<organism evidence="8 9">
    <name type="scientific">Rhizobium subbaraonis</name>
    <dbReference type="NCBI Taxonomy" id="908946"/>
    <lineage>
        <taxon>Bacteria</taxon>
        <taxon>Pseudomonadati</taxon>
        <taxon>Pseudomonadota</taxon>
        <taxon>Alphaproteobacteria</taxon>
        <taxon>Hyphomicrobiales</taxon>
        <taxon>Rhizobiaceae</taxon>
        <taxon>Rhizobium/Agrobacterium group</taxon>
        <taxon>Rhizobium</taxon>
    </lineage>
</organism>
<feature type="binding site" evidence="6">
    <location>
        <begin position="28"/>
        <end position="35"/>
    </location>
    <ligand>
        <name>ATP</name>
        <dbReference type="ChEBI" id="CHEBI:30616"/>
    </ligand>
</feature>
<dbReference type="GO" id="GO:0033863">
    <property type="term" value="F:ribose 1,5-bisphosphate phosphokinase activity"/>
    <property type="evidence" value="ECO:0007669"/>
    <property type="project" value="UniProtKB-UniRule"/>
</dbReference>
<dbReference type="EMBL" id="OBQD01000015">
    <property type="protein sequence ID" value="SOC45475.1"/>
    <property type="molecule type" value="Genomic_DNA"/>
</dbReference>
<dbReference type="HAMAP" id="MF_00836">
    <property type="entry name" value="PhnN"/>
    <property type="match status" value="1"/>
</dbReference>
<comment type="catalytic activity">
    <reaction evidence="1 6">
        <text>alpha-D-ribose 1,5-bisphosphate + ATP = 5-phospho-alpha-D-ribose 1-diphosphate + ADP</text>
        <dbReference type="Rhea" id="RHEA:20109"/>
        <dbReference type="ChEBI" id="CHEBI:30616"/>
        <dbReference type="ChEBI" id="CHEBI:58017"/>
        <dbReference type="ChEBI" id="CHEBI:68688"/>
        <dbReference type="ChEBI" id="CHEBI:456216"/>
        <dbReference type="EC" id="2.7.4.23"/>
    </reaction>
</comment>
<comment type="function">
    <text evidence="6">Catalyzes the phosphorylation of ribose 1,5-bisphosphate to 5-phospho-D-ribosyl alpha-1-diphosphate (PRPP).</text>
</comment>
<keyword evidence="8" id="KW-0418">Kinase</keyword>
<dbReference type="SUPFAM" id="SSF52540">
    <property type="entry name" value="P-loop containing nucleoside triphosphate hydrolases"/>
    <property type="match status" value="1"/>
</dbReference>
<dbReference type="AlphaFoldDB" id="A0A285UU73"/>